<feature type="chain" id="PRO_5008278812" evidence="2">
    <location>
        <begin position="21"/>
        <end position="932"/>
    </location>
</feature>
<feature type="domain" description="Peptidase M16 C-terminal" evidence="4">
    <location>
        <begin position="209"/>
        <end position="389"/>
    </location>
</feature>
<dbReference type="InterPro" id="IPR011765">
    <property type="entry name" value="Pept_M16_N"/>
</dbReference>
<evidence type="ECO:0000313" key="5">
    <source>
        <dbReference type="EMBL" id="OAT26165.1"/>
    </source>
</evidence>
<accession>A0A198FN11</accession>
<proteinExistence type="inferred from homology"/>
<comment type="caution">
    <text evidence="5">The sequence shown here is derived from an EMBL/GenBank/DDBJ whole genome shotgun (WGS) entry which is preliminary data.</text>
</comment>
<dbReference type="AlphaFoldDB" id="A0A198FN11"/>
<dbReference type="InterPro" id="IPR050361">
    <property type="entry name" value="MPP/UQCRC_Complex"/>
</dbReference>
<dbReference type="PATRIC" id="fig|1354337.4.peg.2271"/>
<reference evidence="5 6" key="1">
    <citation type="submission" date="2016-04" db="EMBL/GenBank/DDBJ databases">
        <title>ATOL: Assembling a taxonomically balanced genome-scale reconstruction of the evolutionary history of the Enterobacteriaceae.</title>
        <authorList>
            <person name="Plunkett G.III."/>
            <person name="Neeno-Eckwall E.C."/>
            <person name="Glasner J.D."/>
            <person name="Perna N.T."/>
        </authorList>
    </citation>
    <scope>NUCLEOTIDE SEQUENCE [LARGE SCALE GENOMIC DNA]</scope>
    <source>
        <strain evidence="5 6">ATCC 19692</strain>
    </source>
</reference>
<gene>
    <name evidence="5" type="ORF">M983_2219</name>
</gene>
<sequence length="932" mass="105168">MYRKLLILSVSLSLVGCAVGTPSPQDKKPLSQRPDIRHFTLDNGLDVYLLHRPQTGVEMRLLVKSGSVQEDEKQLGLAHFTEHMAFKGTTNFPGTTGFKKLESLGMKLGSHVNAATSLNSTTYKLSLPNANPVQIKTGLTILSDWAFHMTYDPVEFDKERPVIVEEWRLRQGIGFRINHQLEELRYYGSRYLARDPIGDLNIVKHGDVKEAKRYYDTWYQPERMALILVGNFNQGDAVADIKTLFNTPNSANKGIDDPSWHQFANHKDLLIKTIFDKEQGSRILQFTLQRTLPAPLNSHQGQYEDLMDSLWLSILNQRFSTIVDNGLVPSISANTQGALLDARRSQQLMIAHPKGNDYQGTLDILFTEVQRLATQQVTQEELDNARNALLKRLSQQAAGEDRYEHDYLANQITTAIELNMPIQTKKQALNLSYQLINKVTPETLTHYFSNYLKDASPRVAIIGPDSDASVFDSAKATQRWLDIRQSNPGAFALKTQAVTLDIQPEKTGSIVSTQSLPIEKTQEWTLSNNINVIIKNDNNLKDNIQVSLRIPGGSSLETNENLGMVQWALNLPEISGYGHYNARELALFTKQHQISLRPYSELLFHGFRGEAPIEELDTLLTLMHLKITSPQFNGEKLEQQKQSMALGIAKTPVERIFLDNINKESYQNGERLVIDPQGAWRQFSAQQLQQTNQLILGQPADMTLVISGPITLNQVKPMVERWIASIPERSTQRLYWADPAINPKLSSFSKTYPIASSDKSMVSIQYAAPAQWSQQNVLALNILDTIVSQRLRLNLRERAGGIYSLGFSEMLTKVPTSFYTARLNFTASPQRADELITLARNVITEIKQSGITEKELKEAKNIWFTENGQVRDSASYWTDALAQVATDDKQYQRLLNEPTIINALSVNDINQVAHQWLGNNEKVFKLTPPTQK</sequence>
<feature type="domain" description="Peptidase M16 C-terminal" evidence="4">
    <location>
        <begin position="698"/>
        <end position="861"/>
    </location>
</feature>
<keyword evidence="5" id="KW-0645">Protease</keyword>
<evidence type="ECO:0000313" key="6">
    <source>
        <dbReference type="Proteomes" id="UP000094023"/>
    </source>
</evidence>
<dbReference type="InterPro" id="IPR011249">
    <property type="entry name" value="Metalloenz_LuxS/M16"/>
</dbReference>
<name>A0A198FN11_9GAMM</name>
<evidence type="ECO:0000259" key="4">
    <source>
        <dbReference type="Pfam" id="PF05193"/>
    </source>
</evidence>
<dbReference type="GO" id="GO:0046872">
    <property type="term" value="F:metal ion binding"/>
    <property type="evidence" value="ECO:0007669"/>
    <property type="project" value="InterPro"/>
</dbReference>
<dbReference type="Pfam" id="PF05193">
    <property type="entry name" value="Peptidase_M16_C"/>
    <property type="match status" value="2"/>
</dbReference>
<dbReference type="GO" id="GO:0008233">
    <property type="term" value="F:peptidase activity"/>
    <property type="evidence" value="ECO:0007669"/>
    <property type="project" value="UniProtKB-KW"/>
</dbReference>
<dbReference type="Proteomes" id="UP000094023">
    <property type="component" value="Unassembled WGS sequence"/>
</dbReference>
<evidence type="ECO:0000256" key="1">
    <source>
        <dbReference type="ARBA" id="ARBA00007261"/>
    </source>
</evidence>
<dbReference type="STRING" id="1354337.M983_2219"/>
<dbReference type="RefSeq" id="WP_066750473.1">
    <property type="nucleotide sequence ID" value="NZ_LXEN01000102.1"/>
</dbReference>
<dbReference type="EMBL" id="LXEN01000102">
    <property type="protein sequence ID" value="OAT26165.1"/>
    <property type="molecule type" value="Genomic_DNA"/>
</dbReference>
<feature type="signal peptide" evidence="2">
    <location>
        <begin position="1"/>
        <end position="20"/>
    </location>
</feature>
<comment type="similarity">
    <text evidence="1">Belongs to the peptidase M16 family.</text>
</comment>
<evidence type="ECO:0000256" key="2">
    <source>
        <dbReference type="SAM" id="SignalP"/>
    </source>
</evidence>
<protein>
    <submittedName>
        <fullName evidence="5">Putative zinc protease</fullName>
        <ecNumber evidence="5">3.4.-.-</ecNumber>
    </submittedName>
</protein>
<dbReference type="Pfam" id="PF00675">
    <property type="entry name" value="Peptidase_M16"/>
    <property type="match status" value="1"/>
</dbReference>
<keyword evidence="5" id="KW-0378">Hydrolase</keyword>
<dbReference type="EC" id="3.4.-.-" evidence="5"/>
<dbReference type="OrthoDB" id="9811314at2"/>
<keyword evidence="6" id="KW-1185">Reference proteome</keyword>
<dbReference type="Gene3D" id="3.30.830.10">
    <property type="entry name" value="Metalloenzyme, LuxS/M16 peptidase-like"/>
    <property type="match status" value="4"/>
</dbReference>
<dbReference type="PROSITE" id="PS51257">
    <property type="entry name" value="PROKAR_LIPOPROTEIN"/>
    <property type="match status" value="1"/>
</dbReference>
<dbReference type="PANTHER" id="PTHR11851:SF49">
    <property type="entry name" value="MITOCHONDRIAL-PROCESSING PEPTIDASE SUBUNIT ALPHA"/>
    <property type="match status" value="1"/>
</dbReference>
<organism evidence="5 6">
    <name type="scientific">Proteus myxofaciens ATCC 19692</name>
    <dbReference type="NCBI Taxonomy" id="1354337"/>
    <lineage>
        <taxon>Bacteria</taxon>
        <taxon>Pseudomonadati</taxon>
        <taxon>Pseudomonadota</taxon>
        <taxon>Gammaproteobacteria</taxon>
        <taxon>Enterobacterales</taxon>
        <taxon>Morganellaceae</taxon>
        <taxon>Proteus</taxon>
    </lineage>
</organism>
<dbReference type="InterPro" id="IPR007863">
    <property type="entry name" value="Peptidase_M16_C"/>
</dbReference>
<feature type="domain" description="Peptidase M16 N-terminal" evidence="3">
    <location>
        <begin position="53"/>
        <end position="166"/>
    </location>
</feature>
<keyword evidence="2" id="KW-0732">Signal</keyword>
<dbReference type="GO" id="GO:0006508">
    <property type="term" value="P:proteolysis"/>
    <property type="evidence" value="ECO:0007669"/>
    <property type="project" value="UniProtKB-KW"/>
</dbReference>
<dbReference type="SUPFAM" id="SSF63411">
    <property type="entry name" value="LuxS/MPP-like metallohydrolase"/>
    <property type="match status" value="4"/>
</dbReference>
<dbReference type="PANTHER" id="PTHR11851">
    <property type="entry name" value="METALLOPROTEASE"/>
    <property type="match status" value="1"/>
</dbReference>
<evidence type="ECO:0000259" key="3">
    <source>
        <dbReference type="Pfam" id="PF00675"/>
    </source>
</evidence>